<reference evidence="1 2" key="1">
    <citation type="submission" date="2022-01" db="EMBL/GenBank/DDBJ databases">
        <authorList>
            <person name="Won M."/>
            <person name="Kim S.-J."/>
            <person name="Kwon S.-W."/>
        </authorList>
    </citation>
    <scope>NUCLEOTIDE SEQUENCE [LARGE SCALE GENOMIC DNA]</scope>
    <source>
        <strain evidence="1 2">KCTC 23505</strain>
    </source>
</reference>
<protein>
    <submittedName>
        <fullName evidence="1">Uncharacterized protein</fullName>
    </submittedName>
</protein>
<organism evidence="1 2">
    <name type="scientific">Acidiphilium iwatense</name>
    <dbReference type="NCBI Taxonomy" id="768198"/>
    <lineage>
        <taxon>Bacteria</taxon>
        <taxon>Pseudomonadati</taxon>
        <taxon>Pseudomonadota</taxon>
        <taxon>Alphaproteobacteria</taxon>
        <taxon>Acetobacterales</taxon>
        <taxon>Acidocellaceae</taxon>
        <taxon>Acidiphilium</taxon>
    </lineage>
</organism>
<accession>A0ABS9DW68</accession>
<evidence type="ECO:0000313" key="1">
    <source>
        <dbReference type="EMBL" id="MCF3946383.1"/>
    </source>
</evidence>
<evidence type="ECO:0000313" key="2">
    <source>
        <dbReference type="Proteomes" id="UP001521209"/>
    </source>
</evidence>
<proteinExistence type="predicted"/>
<dbReference type="Proteomes" id="UP001521209">
    <property type="component" value="Unassembled WGS sequence"/>
</dbReference>
<keyword evidence="2" id="KW-1185">Reference proteome</keyword>
<gene>
    <name evidence="1" type="ORF">L2A60_06755</name>
</gene>
<name>A0ABS9DW68_9PROT</name>
<dbReference type="EMBL" id="JAKGBZ010000009">
    <property type="protein sequence ID" value="MCF3946383.1"/>
    <property type="molecule type" value="Genomic_DNA"/>
</dbReference>
<dbReference type="RefSeq" id="WP_235703617.1">
    <property type="nucleotide sequence ID" value="NZ_JAKGBZ010000009.1"/>
</dbReference>
<comment type="caution">
    <text evidence="1">The sequence shown here is derived from an EMBL/GenBank/DDBJ whole genome shotgun (WGS) entry which is preliminary data.</text>
</comment>
<sequence>MRRLILCGLASLGLYFAAFGLVLDRPLSLGLLRLEMRQKLARGARLASPKLVILAGSNGPFSHSCRVIGTMLRMPCENAGIAVGVGLDDLFARWARLLRPGDVVYLPMEVQQYGVTRAQNRMDVDGAILFRHDRALLWRLGIDRALGGAFFNTMPDGLEAIAEMAAHAAGFGHPRAMLATQYDRQGDRIGTTLATADTAFLLTLHRTEPKALAITHGYGTRLIARFVREETRRGVVVIGGLPSDFDTVRLPRADIAAIRAAYAKNGGRFIELANRSRYPRADFYDSEDHLAQPCQYWHSMLVARALAAMLRRRVVAPSVTLRRLAATCPSFTASHWMRTVPPVVIAVGLAKPGTAKGRSTDVVSR</sequence>